<feature type="compositionally biased region" description="Polar residues" evidence="1">
    <location>
        <begin position="1"/>
        <end position="12"/>
    </location>
</feature>
<dbReference type="Proteomes" id="UP000259221">
    <property type="component" value="Unassembled WGS sequence"/>
</dbReference>
<gene>
    <name evidence="2" type="ORF">AXE77_05095</name>
</gene>
<name>A0A3E1IZL2_GARVA</name>
<organism evidence="2 3">
    <name type="scientific">Gardnerella vaginalis</name>
    <dbReference type="NCBI Taxonomy" id="2702"/>
    <lineage>
        <taxon>Bacteria</taxon>
        <taxon>Bacillati</taxon>
        <taxon>Actinomycetota</taxon>
        <taxon>Actinomycetes</taxon>
        <taxon>Bifidobacteriales</taxon>
        <taxon>Bifidobacteriaceae</taxon>
        <taxon>Gardnerella</taxon>
    </lineage>
</organism>
<feature type="region of interest" description="Disordered" evidence="1">
    <location>
        <begin position="1"/>
        <end position="86"/>
    </location>
</feature>
<reference evidence="2 3" key="1">
    <citation type="submission" date="2016-02" db="EMBL/GenBank/DDBJ databases">
        <authorList>
            <person name="Alioto T."/>
            <person name="Alioto T."/>
        </authorList>
    </citation>
    <scope>NUCLEOTIDE SEQUENCE [LARGE SCALE GENOMIC DNA]</scope>
    <source>
        <strain evidence="2 3">NR010</strain>
    </source>
</reference>
<dbReference type="AlphaFoldDB" id="A0A3E1IZL2"/>
<dbReference type="RefSeq" id="WP_116712504.1">
    <property type="nucleotide sequence ID" value="NZ_LRTV01000010.1"/>
</dbReference>
<feature type="compositionally biased region" description="Basic and acidic residues" evidence="1">
    <location>
        <begin position="76"/>
        <end position="86"/>
    </location>
</feature>
<feature type="compositionally biased region" description="Polar residues" evidence="1">
    <location>
        <begin position="40"/>
        <end position="74"/>
    </location>
</feature>
<evidence type="ECO:0000256" key="1">
    <source>
        <dbReference type="SAM" id="MobiDB-lite"/>
    </source>
</evidence>
<accession>A0A3E1IZL2</accession>
<evidence type="ECO:0000313" key="2">
    <source>
        <dbReference type="EMBL" id="RFD78367.1"/>
    </source>
</evidence>
<proteinExistence type="predicted"/>
<feature type="compositionally biased region" description="Basic residues" evidence="1">
    <location>
        <begin position="27"/>
        <end position="37"/>
    </location>
</feature>
<protein>
    <submittedName>
        <fullName evidence="2">Uncharacterized protein</fullName>
    </submittedName>
</protein>
<dbReference type="EMBL" id="LRTV01000010">
    <property type="protein sequence ID" value="RFD78367.1"/>
    <property type="molecule type" value="Genomic_DNA"/>
</dbReference>
<evidence type="ECO:0000313" key="3">
    <source>
        <dbReference type="Proteomes" id="UP000259221"/>
    </source>
</evidence>
<comment type="caution">
    <text evidence="2">The sequence shown here is derived from an EMBL/GenBank/DDBJ whole genome shotgun (WGS) entry which is preliminary data.</text>
</comment>
<sequence length="86" mass="9676">MFHNTAKTTTNAGVFPANVPQHGQNNNKRRSFSRKCSTKPPKQQQNQEILPQMFQKTTKTATNAGEKTPENVQNKKPLDELTPRGL</sequence>